<evidence type="ECO:0000313" key="1">
    <source>
        <dbReference type="EMBL" id="KZT07110.1"/>
    </source>
</evidence>
<dbReference type="EMBL" id="KV427621">
    <property type="protein sequence ID" value="KZT07110.1"/>
    <property type="molecule type" value="Genomic_DNA"/>
</dbReference>
<protein>
    <submittedName>
        <fullName evidence="1">Uncharacterized protein</fullName>
    </submittedName>
</protein>
<dbReference type="GeneID" id="63818331"/>
<proteinExistence type="predicted"/>
<accession>A0A165EIA9</accession>
<organism evidence="1 2">
    <name type="scientific">Laetiporus sulphureus 93-53</name>
    <dbReference type="NCBI Taxonomy" id="1314785"/>
    <lineage>
        <taxon>Eukaryota</taxon>
        <taxon>Fungi</taxon>
        <taxon>Dikarya</taxon>
        <taxon>Basidiomycota</taxon>
        <taxon>Agaricomycotina</taxon>
        <taxon>Agaricomycetes</taxon>
        <taxon>Polyporales</taxon>
        <taxon>Laetiporus</taxon>
    </lineage>
</organism>
<evidence type="ECO:0000313" key="2">
    <source>
        <dbReference type="Proteomes" id="UP000076871"/>
    </source>
</evidence>
<dbReference type="InParanoid" id="A0A165EIA9"/>
<dbReference type="RefSeq" id="XP_040764850.1">
    <property type="nucleotide sequence ID" value="XM_040901299.1"/>
</dbReference>
<sequence length="154" mass="17046">MELVVIVLYSGWSVEHRCQLTNASLSVQYLSAQAFAAQAAWHNLSTPATVSIIYVWLTLTASGRDGPNYPLAQTRDARWRPVRSEPFFHIGCLTKMASLDGHSAGMARSITGSVLFQAFSTQSPEAMLRTRSHGNGTAHMRMIYPADHRIIIIK</sequence>
<name>A0A165EIA9_9APHY</name>
<dbReference type="Proteomes" id="UP000076871">
    <property type="component" value="Unassembled WGS sequence"/>
</dbReference>
<gene>
    <name evidence="1" type="ORF">LAESUDRAFT_134254</name>
</gene>
<keyword evidence="2" id="KW-1185">Reference proteome</keyword>
<reference evidence="1 2" key="1">
    <citation type="journal article" date="2016" name="Mol. Biol. Evol.">
        <title>Comparative Genomics of Early-Diverging Mushroom-Forming Fungi Provides Insights into the Origins of Lignocellulose Decay Capabilities.</title>
        <authorList>
            <person name="Nagy L.G."/>
            <person name="Riley R."/>
            <person name="Tritt A."/>
            <person name="Adam C."/>
            <person name="Daum C."/>
            <person name="Floudas D."/>
            <person name="Sun H."/>
            <person name="Yadav J.S."/>
            <person name="Pangilinan J."/>
            <person name="Larsson K.H."/>
            <person name="Matsuura K."/>
            <person name="Barry K."/>
            <person name="Labutti K."/>
            <person name="Kuo R."/>
            <person name="Ohm R.A."/>
            <person name="Bhattacharya S.S."/>
            <person name="Shirouzu T."/>
            <person name="Yoshinaga Y."/>
            <person name="Martin F.M."/>
            <person name="Grigoriev I.V."/>
            <person name="Hibbett D.S."/>
        </authorList>
    </citation>
    <scope>NUCLEOTIDE SEQUENCE [LARGE SCALE GENOMIC DNA]</scope>
    <source>
        <strain evidence="1 2">93-53</strain>
    </source>
</reference>
<dbReference type="AlphaFoldDB" id="A0A165EIA9"/>